<evidence type="ECO:0000313" key="3">
    <source>
        <dbReference type="Proteomes" id="UP000015347"/>
    </source>
</evidence>
<protein>
    <submittedName>
        <fullName evidence="2">Uncharacterized protein</fullName>
    </submittedName>
</protein>
<dbReference type="Proteomes" id="UP000015347">
    <property type="component" value="Unassembled WGS sequence"/>
</dbReference>
<dbReference type="EMBL" id="APVH01000015">
    <property type="protein sequence ID" value="EPX83480.1"/>
    <property type="molecule type" value="Genomic_DNA"/>
</dbReference>
<dbReference type="HOGENOM" id="CLU_2195075_0_0_5"/>
<feature type="coiled-coil region" evidence="1">
    <location>
        <begin position="5"/>
        <end position="67"/>
    </location>
</feature>
<dbReference type="AlphaFoldDB" id="S9RZR6"/>
<sequence>MSARQQEISRQNEALLTENESLQEKLDDSEDQCSALRSDVDRLNKLCDELKTEVDNQENRASNVTVERDEWRALFFELKEGIEESFSDQEDTVQVILDDESPAGAVPA</sequence>
<name>S9RZR6_9RHOB</name>
<evidence type="ECO:0000313" key="2">
    <source>
        <dbReference type="EMBL" id="EPX83480.1"/>
    </source>
</evidence>
<evidence type="ECO:0000256" key="1">
    <source>
        <dbReference type="SAM" id="Coils"/>
    </source>
</evidence>
<dbReference type="RefSeq" id="WP_021120076.1">
    <property type="nucleotide sequence ID" value="NZ_KE557274.1"/>
</dbReference>
<accession>S9RZR6</accession>
<comment type="caution">
    <text evidence="2">The sequence shown here is derived from an EMBL/GenBank/DDBJ whole genome shotgun (WGS) entry which is preliminary data.</text>
</comment>
<gene>
    <name evidence="2" type="ORF">Salmuc_02088</name>
</gene>
<keyword evidence="3" id="KW-1185">Reference proteome</keyword>
<keyword evidence="1" id="KW-0175">Coiled coil</keyword>
<proteinExistence type="predicted"/>
<organism evidence="2 3">
    <name type="scientific">Salipiger mucosus DSM 16094</name>
    <dbReference type="NCBI Taxonomy" id="1123237"/>
    <lineage>
        <taxon>Bacteria</taxon>
        <taxon>Pseudomonadati</taxon>
        <taxon>Pseudomonadota</taxon>
        <taxon>Alphaproteobacteria</taxon>
        <taxon>Rhodobacterales</taxon>
        <taxon>Roseobacteraceae</taxon>
        <taxon>Salipiger</taxon>
    </lineage>
</organism>
<dbReference type="Gene3D" id="1.20.5.340">
    <property type="match status" value="1"/>
</dbReference>
<reference evidence="3" key="1">
    <citation type="journal article" date="2014" name="Stand. Genomic Sci.">
        <title>Genome sequence of the exopolysaccharide-producing Salipiger mucosus type strain (DSM 16094(T)), a moderately halophilic member of the Roseobacter clade.</title>
        <authorList>
            <person name="Riedel T."/>
            <person name="Spring S."/>
            <person name="Fiebig A."/>
            <person name="Petersen J."/>
            <person name="Kyrpides N.C."/>
            <person name="Goker M."/>
            <person name="Klenk H.P."/>
        </authorList>
    </citation>
    <scope>NUCLEOTIDE SEQUENCE [LARGE SCALE GENOMIC DNA]</scope>
    <source>
        <strain evidence="3">DSM 16094</strain>
    </source>
</reference>